<evidence type="ECO:0000256" key="5">
    <source>
        <dbReference type="ARBA" id="ARBA00022679"/>
    </source>
</evidence>
<dbReference type="PANTHER" id="PTHR45812">
    <property type="entry name" value="DNA POLYMERASE ZETA CATALYTIC SUBUNIT"/>
    <property type="match status" value="1"/>
</dbReference>
<dbReference type="Pfam" id="PF00136">
    <property type="entry name" value="DNA_pol_B"/>
    <property type="match status" value="1"/>
</dbReference>
<evidence type="ECO:0000256" key="19">
    <source>
        <dbReference type="ARBA" id="ARBA00066055"/>
    </source>
</evidence>
<feature type="domain" description="DNA polymerase delta/zeta catalytic subunit N-terminal" evidence="24">
    <location>
        <begin position="69"/>
        <end position="159"/>
    </location>
</feature>
<dbReference type="Pfam" id="PF24055">
    <property type="entry name" value="POL3_N"/>
    <property type="match status" value="1"/>
</dbReference>
<dbReference type="FunFam" id="1.10.287.690:FF:000002">
    <property type="entry name" value="DNA polymerase zeta"/>
    <property type="match status" value="1"/>
</dbReference>
<dbReference type="InterPro" id="IPR023211">
    <property type="entry name" value="DNA_pol_palm_dom_sf"/>
</dbReference>
<dbReference type="InterPro" id="IPR006134">
    <property type="entry name" value="DNA-dir_DNA_pol_B_multi_dom"/>
</dbReference>
<evidence type="ECO:0000256" key="3">
    <source>
        <dbReference type="ARBA" id="ARBA00005755"/>
    </source>
</evidence>
<comment type="cofactor">
    <cofactor evidence="1">
        <name>[4Fe-4S] cluster</name>
        <dbReference type="ChEBI" id="CHEBI:49883"/>
    </cofactor>
</comment>
<evidence type="ECO:0000256" key="6">
    <source>
        <dbReference type="ARBA" id="ARBA00022695"/>
    </source>
</evidence>
<proteinExistence type="inferred from homology"/>
<evidence type="ECO:0000313" key="27">
    <source>
        <dbReference type="Proteomes" id="UP000019132"/>
    </source>
</evidence>
<evidence type="ECO:0000256" key="12">
    <source>
        <dbReference type="ARBA" id="ARBA00022932"/>
    </source>
</evidence>
<keyword evidence="6 20" id="KW-0548">Nucleotidyltransferase</keyword>
<comment type="catalytic activity">
    <reaction evidence="18 20">
        <text>DNA(n) + a 2'-deoxyribonucleoside 5'-triphosphate = DNA(n+1) + diphosphate</text>
        <dbReference type="Rhea" id="RHEA:22508"/>
        <dbReference type="Rhea" id="RHEA-COMP:17339"/>
        <dbReference type="Rhea" id="RHEA-COMP:17340"/>
        <dbReference type="ChEBI" id="CHEBI:33019"/>
        <dbReference type="ChEBI" id="CHEBI:61560"/>
        <dbReference type="ChEBI" id="CHEBI:173112"/>
        <dbReference type="EC" id="2.7.7.7"/>
    </reaction>
</comment>
<evidence type="ECO:0000259" key="24">
    <source>
        <dbReference type="Pfam" id="PF24055"/>
    </source>
</evidence>
<dbReference type="GO" id="GO:0008270">
    <property type="term" value="F:zinc ion binding"/>
    <property type="evidence" value="ECO:0007669"/>
    <property type="project" value="UniProtKB-KW"/>
</dbReference>
<dbReference type="Gene3D" id="3.90.1600.10">
    <property type="entry name" value="Palm domain of DNA polymerase"/>
    <property type="match status" value="1"/>
</dbReference>
<dbReference type="eggNOG" id="KOG0968">
    <property type="taxonomic scope" value="Eukaryota"/>
</dbReference>
<evidence type="ECO:0000256" key="10">
    <source>
        <dbReference type="ARBA" id="ARBA00022771"/>
    </source>
</evidence>
<dbReference type="InterPro" id="IPR006133">
    <property type="entry name" value="DNA-dir_DNA_pol_B_exonuc"/>
</dbReference>
<dbReference type="InterPro" id="IPR012337">
    <property type="entry name" value="RNaseH-like_sf"/>
</dbReference>
<evidence type="ECO:0000256" key="14">
    <source>
        <dbReference type="ARBA" id="ARBA00023014"/>
    </source>
</evidence>
<evidence type="ECO:0000256" key="2">
    <source>
        <dbReference type="ARBA" id="ARBA00004123"/>
    </source>
</evidence>
<reference evidence="27" key="1">
    <citation type="journal article" date="2010" name="Genome Biol.">
        <title>Genome sequence of the necrotrophic plant pathogen Pythium ultimum reveals original pathogenicity mechanisms and effector repertoire.</title>
        <authorList>
            <person name="Levesque C.A."/>
            <person name="Brouwer H."/>
            <person name="Cano L."/>
            <person name="Hamilton J.P."/>
            <person name="Holt C."/>
            <person name="Huitema E."/>
            <person name="Raffaele S."/>
            <person name="Robideau G.P."/>
            <person name="Thines M."/>
            <person name="Win J."/>
            <person name="Zerillo M.M."/>
            <person name="Beakes G.W."/>
            <person name="Boore J.L."/>
            <person name="Busam D."/>
            <person name="Dumas B."/>
            <person name="Ferriera S."/>
            <person name="Fuerstenberg S.I."/>
            <person name="Gachon C.M."/>
            <person name="Gaulin E."/>
            <person name="Govers F."/>
            <person name="Grenville-Briggs L."/>
            <person name="Horner N."/>
            <person name="Hostetler J."/>
            <person name="Jiang R.H."/>
            <person name="Johnson J."/>
            <person name="Krajaejun T."/>
            <person name="Lin H."/>
            <person name="Meijer H.J."/>
            <person name="Moore B."/>
            <person name="Morris P."/>
            <person name="Phuntmart V."/>
            <person name="Puiu D."/>
            <person name="Shetty J."/>
            <person name="Stajich J.E."/>
            <person name="Tripathy S."/>
            <person name="Wawra S."/>
            <person name="van West P."/>
            <person name="Whitty B.R."/>
            <person name="Coutinho P.M."/>
            <person name="Henrissat B."/>
            <person name="Martin F."/>
            <person name="Thomas P.D."/>
            <person name="Tyler B.M."/>
            <person name="De Vries R.P."/>
            <person name="Kamoun S."/>
            <person name="Yandell M."/>
            <person name="Tisserat N."/>
            <person name="Buell C.R."/>
        </authorList>
    </citation>
    <scope>NUCLEOTIDE SEQUENCE</scope>
    <source>
        <strain evidence="27">DAOM:BR144</strain>
    </source>
</reference>
<dbReference type="STRING" id="431595.K3WHC9"/>
<keyword evidence="12 20" id="KW-0239">DNA-directed DNA polymerase</keyword>
<feature type="region of interest" description="Disordered" evidence="21">
    <location>
        <begin position="472"/>
        <end position="503"/>
    </location>
</feature>
<keyword evidence="10" id="KW-0863">Zinc-finger</keyword>
<feature type="compositionally biased region" description="Basic and acidic residues" evidence="21">
    <location>
        <begin position="483"/>
        <end position="492"/>
    </location>
</feature>
<dbReference type="InterPro" id="IPR056447">
    <property type="entry name" value="REV3_N"/>
</dbReference>
<comment type="subcellular location">
    <subcellularLocation>
        <location evidence="2">Nucleus</location>
    </subcellularLocation>
</comment>
<dbReference type="InterPro" id="IPR042087">
    <property type="entry name" value="DNA_pol_B_thumb"/>
</dbReference>
<dbReference type="GO" id="GO:0000166">
    <property type="term" value="F:nucleotide binding"/>
    <property type="evidence" value="ECO:0007669"/>
    <property type="project" value="InterPro"/>
</dbReference>
<comment type="similarity">
    <text evidence="3 20">Belongs to the DNA polymerase type-B family.</text>
</comment>
<evidence type="ECO:0000256" key="8">
    <source>
        <dbReference type="ARBA" id="ARBA00022723"/>
    </source>
</evidence>
<evidence type="ECO:0000256" key="20">
    <source>
        <dbReference type="RuleBase" id="RU000442"/>
    </source>
</evidence>
<evidence type="ECO:0000256" key="18">
    <source>
        <dbReference type="ARBA" id="ARBA00049244"/>
    </source>
</evidence>
<protein>
    <recommendedName>
        <fullName evidence="20">DNA polymerase</fullName>
        <ecNumber evidence="20">2.7.7.7</ecNumber>
    </recommendedName>
</protein>
<dbReference type="GO" id="GO:0051539">
    <property type="term" value="F:4 iron, 4 sulfur cluster binding"/>
    <property type="evidence" value="ECO:0007669"/>
    <property type="project" value="UniProtKB-KW"/>
</dbReference>
<dbReference type="PRINTS" id="PR00106">
    <property type="entry name" value="DNAPOLB"/>
</dbReference>
<evidence type="ECO:0000256" key="1">
    <source>
        <dbReference type="ARBA" id="ARBA00001966"/>
    </source>
</evidence>
<dbReference type="Proteomes" id="UP000019132">
    <property type="component" value="Unassembled WGS sequence"/>
</dbReference>
<evidence type="ECO:0000256" key="13">
    <source>
        <dbReference type="ARBA" id="ARBA00023004"/>
    </source>
</evidence>
<dbReference type="Pfam" id="PF24065">
    <property type="entry name" value="REV3_N"/>
    <property type="match status" value="1"/>
</dbReference>
<dbReference type="GO" id="GO:0003887">
    <property type="term" value="F:DNA-directed DNA polymerase activity"/>
    <property type="evidence" value="ECO:0007669"/>
    <property type="project" value="UniProtKB-KW"/>
</dbReference>
<feature type="domain" description="DNA-directed DNA polymerase family B multifunctional" evidence="22">
    <location>
        <begin position="918"/>
        <end position="1369"/>
    </location>
</feature>
<feature type="region of interest" description="Disordered" evidence="21">
    <location>
        <begin position="520"/>
        <end position="542"/>
    </location>
</feature>
<dbReference type="GO" id="GO:0000724">
    <property type="term" value="P:double-strand break repair via homologous recombination"/>
    <property type="evidence" value="ECO:0007669"/>
    <property type="project" value="TreeGrafter"/>
</dbReference>
<organism evidence="26 27">
    <name type="scientific">Globisporangium ultimum (strain ATCC 200006 / CBS 805.95 / DAOM BR144)</name>
    <name type="common">Pythium ultimum</name>
    <dbReference type="NCBI Taxonomy" id="431595"/>
    <lineage>
        <taxon>Eukaryota</taxon>
        <taxon>Sar</taxon>
        <taxon>Stramenopiles</taxon>
        <taxon>Oomycota</taxon>
        <taxon>Peronosporomycetes</taxon>
        <taxon>Pythiales</taxon>
        <taxon>Pythiaceae</taxon>
        <taxon>Globisporangium</taxon>
    </lineage>
</organism>
<dbReference type="Pfam" id="PF03104">
    <property type="entry name" value="DNA_pol_B_exo1"/>
    <property type="match status" value="1"/>
</dbReference>
<dbReference type="Gene3D" id="3.30.342.10">
    <property type="entry name" value="DNA Polymerase, chain B, domain 1"/>
    <property type="match status" value="1"/>
</dbReference>
<dbReference type="PANTHER" id="PTHR45812:SF1">
    <property type="entry name" value="DNA POLYMERASE ZETA CATALYTIC SUBUNIT"/>
    <property type="match status" value="1"/>
</dbReference>
<keyword evidence="13" id="KW-0408">Iron</keyword>
<accession>K3WHC9</accession>
<evidence type="ECO:0000256" key="4">
    <source>
        <dbReference type="ARBA" id="ARBA00022485"/>
    </source>
</evidence>
<feature type="compositionally biased region" description="Acidic residues" evidence="21">
    <location>
        <begin position="493"/>
        <end position="503"/>
    </location>
</feature>
<dbReference type="Gene3D" id="1.10.132.60">
    <property type="entry name" value="DNA polymerase family B, C-terminal domain"/>
    <property type="match status" value="1"/>
</dbReference>
<dbReference type="GO" id="GO:0005634">
    <property type="term" value="C:nucleus"/>
    <property type="evidence" value="ECO:0007669"/>
    <property type="project" value="UniProtKB-SubCell"/>
</dbReference>
<dbReference type="EMBL" id="GL376631">
    <property type="status" value="NOT_ANNOTATED_CDS"/>
    <property type="molecule type" value="Genomic_DNA"/>
</dbReference>
<sequence length="1496" mass="167403">MAVEDATAADEELCMEVVNVDHYMAAPLPPHAIPVLPSAPCYLMAREVPVVRIFGATPAGQKALLHIHGIFPYFYFRVENDSVFDNADELRRLLPQIALELEKANDIKQQQNANGARNSANRTKIVAKLLIVQGTPFYGYHPSPRLFVQIFLYNPRLVSTVVQILESGCIAERPFQTYESHVPFLLQVFADYNIEGMNNVHMSNVKFRAPVPTKQEHLRNAPDSGQYRVILRSNTPETKISGVQNPSQAVPGRHVPISPIQKQWFDRHSSCALELDVAAESILNPKLFRSLQASLRESDQLRNVPSLAAIWEEERIRRVRNGRGSTPELSLSLKRNVDLEKSQSASVQSSSSLLSQSCFHEKMEESLALIVKEMERDVVISDSNNNAHLEENSLMDFSGSPQVEVASARNSISTQSVFAFSQVDANGINAGASQYQNTSIDEDEDIMNILLAMQTVDNPEWREKVSTMYSQAERLESGVGTDLKTDEEREKDEPEGEDTGDEIGDILASQAILTNDADDTFRDSEQTGTPEKAKTPAPPSMQDLKSTATDFAIDDIQYQPAFYSKREDIPDKAMIFGGKKFNFTPHDRAHMKPFDPDSLVKNVSRLNQSTTKWTKFADLTRGPQRFESGQKTVRVRTPARLPPDRKVVDKWLKKEHAVVAYTKKSRRKRPLQAVSIAPSSHNPAASATMSNVTVMSIEIYALSRRALLPDPLYDQVKAVCYAVEAQEGPYESKTKERGVILYIPEDDAASPQAARFCIESSDIVVRSAASERELFKKVICLVREWDPDFLTGFEVQKASIGYLVDRAAQLDINLIQAFSRLPSTNIDARNPLSRPIQHGDDEENGDESIGTMWGITKASGLWVHGRYILNLWRMARSEVKLSRFAFEDVLRAVLKRELPIYSSSDLSKCEMARLFGIDFYSVLSRGSQYRVEAVMLRVTKRQNFLLVSPSRTQVAGQPPMECIPLVMEPHSSFYADPVLVLDFQSLYPSLVIGYNLCYSTYLGRLKDGMHPELESMVGVVDFSPSREGILECKDDVIIVPNGTLFCPKSHRHGMLPLILDEILSTRIMVKKSMKQAKEANQERLEKVLNARQLALKMISNVTYGYTAAGFSGRMPCAQLADAIVQSGRCTLEAAVRMVEARADWNAKVVYGDTDSLFVLLKGRSKDDAFRIGQEIADAVTAANPKPVTLKLEKMYLGCVMVSKKRYAGYKFEHPSQETGVVESKGIEIVRRDSCGVVQNAMQSSLETLFTTSDLSKVKRLLEQYWLKLLDDKLPLKDFVFAKEVRLGTYSNGSAPPAALVATKAMACDRRAEPRYAERVPYVVVNGSPGTRLMDLVVSPEDLVNSKANLTINYQYYIHKQIIPSLERLFLLIGADVRAWYGDLPRSSVKARQQMYNARAARRVLGDTRSIDSFYMSKHCRLCGAIGMDTLCADCSANPQRSLFALHVMSAQQERALQSLQLACYECGDRSSATACWNMSCSVWNRIRLVQGDKVTL</sequence>
<evidence type="ECO:0000313" key="26">
    <source>
        <dbReference type="EnsemblProtists" id="PYU1_T004371"/>
    </source>
</evidence>
<dbReference type="FunFam" id="1.10.132.60:FF:000007">
    <property type="entry name" value="DNA polymerase"/>
    <property type="match status" value="1"/>
</dbReference>
<dbReference type="InterPro" id="IPR017964">
    <property type="entry name" value="DNA-dir_DNA_pol_B_CS"/>
</dbReference>
<evidence type="ECO:0000256" key="17">
    <source>
        <dbReference type="ARBA" id="ARBA00023242"/>
    </source>
</evidence>
<dbReference type="InterPro" id="IPR043502">
    <property type="entry name" value="DNA/RNA_pol_sf"/>
</dbReference>
<evidence type="ECO:0000259" key="23">
    <source>
        <dbReference type="Pfam" id="PF03104"/>
    </source>
</evidence>
<comment type="subunit">
    <text evidence="19">Forms DNA polymerase zeta with REV7.</text>
</comment>
<keyword evidence="7 20" id="KW-0235">DNA replication</keyword>
<keyword evidence="27" id="KW-1185">Reference proteome</keyword>
<evidence type="ECO:0000259" key="22">
    <source>
        <dbReference type="Pfam" id="PF00136"/>
    </source>
</evidence>
<evidence type="ECO:0000256" key="15">
    <source>
        <dbReference type="ARBA" id="ARBA00023125"/>
    </source>
</evidence>
<reference evidence="26" key="3">
    <citation type="submission" date="2015-02" db="UniProtKB">
        <authorList>
            <consortium name="EnsemblProtists"/>
        </authorList>
    </citation>
    <scope>IDENTIFICATION</scope>
    <source>
        <strain evidence="26">DAOM BR144</strain>
    </source>
</reference>
<feature type="domain" description="DNA polymerase zeta catalytic subunit N-terminal" evidence="25">
    <location>
        <begin position="13"/>
        <end position="68"/>
    </location>
</feature>
<dbReference type="VEuPathDB" id="FungiDB:PYU1_G004361"/>
<keyword evidence="9" id="KW-0227">DNA damage</keyword>
<keyword evidence="16" id="KW-0234">DNA repair</keyword>
<evidence type="ECO:0000259" key="25">
    <source>
        <dbReference type="Pfam" id="PF24065"/>
    </source>
</evidence>
<keyword evidence="17" id="KW-0539">Nucleus</keyword>
<keyword evidence="5 20" id="KW-0808">Transferase</keyword>
<dbReference type="GO" id="GO:0003677">
    <property type="term" value="F:DNA binding"/>
    <property type="evidence" value="ECO:0007669"/>
    <property type="project" value="UniProtKB-KW"/>
</dbReference>
<dbReference type="SUPFAM" id="SSF56672">
    <property type="entry name" value="DNA/RNA polymerases"/>
    <property type="match status" value="1"/>
</dbReference>
<dbReference type="SMART" id="SM00486">
    <property type="entry name" value="POLBc"/>
    <property type="match status" value="1"/>
</dbReference>
<dbReference type="InParanoid" id="K3WHC9"/>
<evidence type="ECO:0000256" key="9">
    <source>
        <dbReference type="ARBA" id="ARBA00022763"/>
    </source>
</evidence>
<keyword evidence="4" id="KW-0004">4Fe-4S</keyword>
<keyword evidence="14" id="KW-0411">Iron-sulfur</keyword>
<dbReference type="InterPro" id="IPR056435">
    <property type="entry name" value="DPOD/Z_N"/>
</dbReference>
<keyword evidence="11" id="KW-0862">Zinc</keyword>
<dbReference type="EC" id="2.7.7.7" evidence="20"/>
<evidence type="ECO:0000256" key="16">
    <source>
        <dbReference type="ARBA" id="ARBA00023204"/>
    </source>
</evidence>
<dbReference type="GO" id="GO:0042276">
    <property type="term" value="P:error-prone translesion synthesis"/>
    <property type="evidence" value="ECO:0007669"/>
    <property type="project" value="TreeGrafter"/>
</dbReference>
<dbReference type="Gene3D" id="3.30.420.10">
    <property type="entry name" value="Ribonuclease H-like superfamily/Ribonuclease H"/>
    <property type="match status" value="2"/>
</dbReference>
<dbReference type="InterPro" id="IPR030559">
    <property type="entry name" value="PolZ_Rev3"/>
</dbReference>
<evidence type="ECO:0000256" key="11">
    <source>
        <dbReference type="ARBA" id="ARBA00022833"/>
    </source>
</evidence>
<dbReference type="InterPro" id="IPR006172">
    <property type="entry name" value="DNA-dir_DNA_pol_B"/>
</dbReference>
<reference evidence="27" key="2">
    <citation type="submission" date="2010-04" db="EMBL/GenBank/DDBJ databases">
        <authorList>
            <person name="Buell R."/>
            <person name="Hamilton J."/>
            <person name="Hostetler J."/>
        </authorList>
    </citation>
    <scope>NUCLEOTIDE SEQUENCE [LARGE SCALE GENOMIC DNA]</scope>
    <source>
        <strain evidence="27">DAOM:BR144</strain>
    </source>
</reference>
<evidence type="ECO:0000256" key="7">
    <source>
        <dbReference type="ARBA" id="ARBA00022705"/>
    </source>
</evidence>
<name>K3WHC9_GLOUD</name>
<dbReference type="SUPFAM" id="SSF53098">
    <property type="entry name" value="Ribonuclease H-like"/>
    <property type="match status" value="1"/>
</dbReference>
<dbReference type="GO" id="GO:0016035">
    <property type="term" value="C:zeta DNA polymerase complex"/>
    <property type="evidence" value="ECO:0007669"/>
    <property type="project" value="InterPro"/>
</dbReference>
<dbReference type="HOGENOM" id="CLU_000203_3_0_1"/>
<dbReference type="PROSITE" id="PS00116">
    <property type="entry name" value="DNA_POLYMERASE_B"/>
    <property type="match status" value="1"/>
</dbReference>
<dbReference type="Gene3D" id="1.10.287.690">
    <property type="entry name" value="Helix hairpin bin"/>
    <property type="match status" value="1"/>
</dbReference>
<feature type="domain" description="DNA-directed DNA polymerase family B exonuclease" evidence="23">
    <location>
        <begin position="682"/>
        <end position="823"/>
    </location>
</feature>
<dbReference type="GO" id="GO:0006260">
    <property type="term" value="P:DNA replication"/>
    <property type="evidence" value="ECO:0007669"/>
    <property type="project" value="UniProtKB-KW"/>
</dbReference>
<evidence type="ECO:0000256" key="21">
    <source>
        <dbReference type="SAM" id="MobiDB-lite"/>
    </source>
</evidence>
<keyword evidence="15 20" id="KW-0238">DNA-binding</keyword>
<dbReference type="CDD" id="cd05534">
    <property type="entry name" value="POLBc_zeta"/>
    <property type="match status" value="1"/>
</dbReference>
<dbReference type="InterPro" id="IPR036397">
    <property type="entry name" value="RNaseH_sf"/>
</dbReference>
<keyword evidence="8" id="KW-0479">Metal-binding</keyword>
<dbReference type="EnsemblProtists" id="PYU1_T004371">
    <property type="protein sequence ID" value="PYU1_T004371"/>
    <property type="gene ID" value="PYU1_G004361"/>
</dbReference>
<dbReference type="OMA" id="RYILNLW"/>
<dbReference type="CDD" id="cd05778">
    <property type="entry name" value="DNA_polB_zeta_exo"/>
    <property type="match status" value="1"/>
</dbReference>